<keyword evidence="2 5" id="KW-0812">Transmembrane</keyword>
<feature type="transmembrane region" description="Helical" evidence="5">
    <location>
        <begin position="241"/>
        <end position="258"/>
    </location>
</feature>
<dbReference type="Pfam" id="PF00654">
    <property type="entry name" value="Voltage_CLC"/>
    <property type="match status" value="1"/>
</dbReference>
<feature type="transmembrane region" description="Helical" evidence="5">
    <location>
        <begin position="57"/>
        <end position="75"/>
    </location>
</feature>
<evidence type="ECO:0000256" key="2">
    <source>
        <dbReference type="ARBA" id="ARBA00022692"/>
    </source>
</evidence>
<comment type="subcellular location">
    <subcellularLocation>
        <location evidence="1">Membrane</location>
        <topology evidence="1">Multi-pass membrane protein</topology>
    </subcellularLocation>
</comment>
<protein>
    <recommendedName>
        <fullName evidence="8">Chloride channel protein</fullName>
    </recommendedName>
</protein>
<dbReference type="RefSeq" id="WP_272736324.1">
    <property type="nucleotide sequence ID" value="NZ_CP116942.1"/>
</dbReference>
<reference evidence="6" key="1">
    <citation type="submission" date="2023-01" db="EMBL/GenBank/DDBJ databases">
        <title>The diversity of Class Acidimicrobiia in South China Sea sediment environments and the proposal of Iamia marina sp. nov., a novel species of the genus Iamia.</title>
        <authorList>
            <person name="He Y."/>
            <person name="Tian X."/>
        </authorList>
    </citation>
    <scope>NUCLEOTIDE SEQUENCE</scope>
    <source>
        <strain evidence="6">DSM 19957</strain>
    </source>
</reference>
<keyword evidence="3 5" id="KW-1133">Transmembrane helix</keyword>
<evidence type="ECO:0008006" key="8">
    <source>
        <dbReference type="Google" id="ProtNLM"/>
    </source>
</evidence>
<keyword evidence="4 5" id="KW-0472">Membrane</keyword>
<proteinExistence type="predicted"/>
<evidence type="ECO:0000313" key="6">
    <source>
        <dbReference type="EMBL" id="WCO66802.1"/>
    </source>
</evidence>
<feature type="transmembrane region" description="Helical" evidence="5">
    <location>
        <begin position="366"/>
        <end position="387"/>
    </location>
</feature>
<evidence type="ECO:0000256" key="4">
    <source>
        <dbReference type="ARBA" id="ARBA00023136"/>
    </source>
</evidence>
<evidence type="ECO:0000313" key="7">
    <source>
        <dbReference type="Proteomes" id="UP001216390"/>
    </source>
</evidence>
<name>A0AAF0BTH0_9ACTN</name>
<feature type="transmembrane region" description="Helical" evidence="5">
    <location>
        <begin position="278"/>
        <end position="299"/>
    </location>
</feature>
<organism evidence="6 7">
    <name type="scientific">Iamia majanohamensis</name>
    <dbReference type="NCBI Taxonomy" id="467976"/>
    <lineage>
        <taxon>Bacteria</taxon>
        <taxon>Bacillati</taxon>
        <taxon>Actinomycetota</taxon>
        <taxon>Acidimicrobiia</taxon>
        <taxon>Acidimicrobiales</taxon>
        <taxon>Iamiaceae</taxon>
        <taxon>Iamia</taxon>
    </lineage>
</organism>
<feature type="transmembrane region" description="Helical" evidence="5">
    <location>
        <begin position="330"/>
        <end position="359"/>
    </location>
</feature>
<dbReference type="AlphaFoldDB" id="A0AAF0BTH0"/>
<dbReference type="SUPFAM" id="SSF81340">
    <property type="entry name" value="Clc chloride channel"/>
    <property type="match status" value="1"/>
</dbReference>
<dbReference type="Gene3D" id="1.10.3080.10">
    <property type="entry name" value="Clc chloride channel"/>
    <property type="match status" value="1"/>
</dbReference>
<dbReference type="EMBL" id="CP116942">
    <property type="protein sequence ID" value="WCO66802.1"/>
    <property type="molecule type" value="Genomic_DNA"/>
</dbReference>
<evidence type="ECO:0000256" key="1">
    <source>
        <dbReference type="ARBA" id="ARBA00004141"/>
    </source>
</evidence>
<dbReference type="KEGG" id="ima:PO878_20120"/>
<dbReference type="InterPro" id="IPR014743">
    <property type="entry name" value="Cl-channel_core"/>
</dbReference>
<keyword evidence="7" id="KW-1185">Reference proteome</keyword>
<feature type="transmembrane region" description="Helical" evidence="5">
    <location>
        <begin position="306"/>
        <end position="324"/>
    </location>
</feature>
<feature type="transmembrane region" description="Helical" evidence="5">
    <location>
        <begin position="208"/>
        <end position="229"/>
    </location>
</feature>
<gene>
    <name evidence="6" type="ORF">PO878_20120</name>
</gene>
<evidence type="ECO:0000256" key="3">
    <source>
        <dbReference type="ARBA" id="ARBA00022989"/>
    </source>
</evidence>
<feature type="transmembrane region" description="Helical" evidence="5">
    <location>
        <begin position="12"/>
        <end position="37"/>
    </location>
</feature>
<dbReference type="Proteomes" id="UP001216390">
    <property type="component" value="Chromosome"/>
</dbReference>
<dbReference type="InterPro" id="IPR001807">
    <property type="entry name" value="ClC"/>
</dbReference>
<accession>A0AAF0BTH0</accession>
<feature type="transmembrane region" description="Helical" evidence="5">
    <location>
        <begin position="168"/>
        <end position="188"/>
    </location>
</feature>
<sequence>MGRHRATRPASLGAVVLAALLGGAFAGFLASVFIWLVDGGTDLLWTELPDRVGVEPYGTWWMFAVPIVGGALVGLGQRFLGNYPRPIDEAMATWKAGGHLDPRTVPKTVVNSLVALVFGGPVGFEAALTGLLGGTATLISTQLHRAGRFVRQAWGAERIEAVPHAVQVLPFYLAALAGLFTYKALPFGTIDVAFRFAPNREVMGADDAVVVALFAALVTVPIAWATVAIHRAEAATLFRRSPVVIGMAGGLLFATLALGNDAVLFSGQGSIQDLGGVAIASLLYLTVAKVAALVIAYLAGWRGGPVFPCFLAVAALATAVSAGVGTSPDLVMIGGIAAVSSVFLKGRIPAAFLLSLYVVPLSYAGVILVGAAAAAAALALGASLGIVPTPEAPPDPEGAPPTGTATT</sequence>
<evidence type="ECO:0000256" key="5">
    <source>
        <dbReference type="SAM" id="Phobius"/>
    </source>
</evidence>